<protein>
    <submittedName>
        <fullName evidence="1">Uncharacterized protein</fullName>
    </submittedName>
</protein>
<gene>
    <name evidence="1" type="ORF">K488DRAFT_74751</name>
</gene>
<dbReference type="Proteomes" id="UP000814128">
    <property type="component" value="Unassembled WGS sequence"/>
</dbReference>
<reference evidence="1" key="2">
    <citation type="journal article" date="2022" name="New Phytol.">
        <title>Evolutionary transition to the ectomycorrhizal habit in the genomes of a hyperdiverse lineage of mushroom-forming fungi.</title>
        <authorList>
            <person name="Looney B."/>
            <person name="Miyauchi S."/>
            <person name="Morin E."/>
            <person name="Drula E."/>
            <person name="Courty P.E."/>
            <person name="Kohler A."/>
            <person name="Kuo A."/>
            <person name="LaButti K."/>
            <person name="Pangilinan J."/>
            <person name="Lipzen A."/>
            <person name="Riley R."/>
            <person name="Andreopoulos W."/>
            <person name="He G."/>
            <person name="Johnson J."/>
            <person name="Nolan M."/>
            <person name="Tritt A."/>
            <person name="Barry K.W."/>
            <person name="Grigoriev I.V."/>
            <person name="Nagy L.G."/>
            <person name="Hibbett D."/>
            <person name="Henrissat B."/>
            <person name="Matheny P.B."/>
            <person name="Labbe J."/>
            <person name="Martin F.M."/>
        </authorList>
    </citation>
    <scope>NUCLEOTIDE SEQUENCE</scope>
    <source>
        <strain evidence="1">EC-137</strain>
    </source>
</reference>
<accession>A0ACB8Q5W7</accession>
<comment type="caution">
    <text evidence="1">The sequence shown here is derived from an EMBL/GenBank/DDBJ whole genome shotgun (WGS) entry which is preliminary data.</text>
</comment>
<evidence type="ECO:0000313" key="1">
    <source>
        <dbReference type="EMBL" id="KAI0027174.1"/>
    </source>
</evidence>
<proteinExistence type="predicted"/>
<evidence type="ECO:0000313" key="2">
    <source>
        <dbReference type="Proteomes" id="UP000814128"/>
    </source>
</evidence>
<sequence>MSGRFYVKKKKNHARSQADEDSAMVHRSPAHAAEPPRKGRPRSIKSEGQRVWLENKRAEYERASQKGRKAASAFISQTTTAFLNEFGWSEAHFRSGRKDLQDGDCEEKEGDVTDTDSIYKVARQVYQLYHHPGNMGLTAQTDLARSFLQPLLDSVKPVRRPKAVNVFQRSAYYTADMRAQFAQEWKNAMGSEDEGSGALRCDDDNDDDNDDDGSGGGGDDPVSGSDDDDEDGDGRAAGRKDQRLQLVQEEQFLAQQLDAASAEVKAEIEKQASAEYEQKLAEREAWLRQGPKTFEEAAAFQGGASRPADSSADATPLTFDQSDPGAHGEICQRIHEHALHGLGKSSQSMRELRITKCQLRNSGSLALMVPQKAEDDPSDDGSDMYWPGEVLVEEDVLDKGNAPATLKLNAEDGVEIGKDMCACADEDGRTSVCEDGRTRANKNDSKDSRMRAGQGTGVLAYKGYDTCAFEEDDALAHLHEDDGERAVEDYGGFTHEDTGVRTDEKEILGDLMTQEEQEYWDAVMWLDEDEPTPKEIWLGKVSKPWMVRRVGAVKGKKSWIDRHARVVAEVVRSTMDAPPGMEGSVAYPSRLMEAFDAATELEGLQGFEVRRIGLQTAARLTIPVKPAASESSATYLDELPDHLQPNLWKVWKLARFPATLPVAAEGELKADYGLQLMRYWIACQPKARLPQPRRGGLEALAAPEESMDWGLLGARGPGGTFGFVWGLTIWAANITFLCHTRHWNALATDLRQVFVILALKERQKIAARETPQGGPGIHDVRGSASASSGGGQISAVVSISAASASAQVQASARAGKHAEMLGAGTSAEDGGRRVRKESQRLQESKRHAEAIEAAKKKRRKITGEPVAPGMAYGHGQGTEVTGEAASGYGRGRRCRRGGGRGQGQGQGSESRGGPEREVGIGRGRGRS</sequence>
<keyword evidence="2" id="KW-1185">Reference proteome</keyword>
<reference evidence="1" key="1">
    <citation type="submission" date="2021-02" db="EMBL/GenBank/DDBJ databases">
        <authorList>
            <consortium name="DOE Joint Genome Institute"/>
            <person name="Ahrendt S."/>
            <person name="Looney B.P."/>
            <person name="Miyauchi S."/>
            <person name="Morin E."/>
            <person name="Drula E."/>
            <person name="Courty P.E."/>
            <person name="Chicoki N."/>
            <person name="Fauchery L."/>
            <person name="Kohler A."/>
            <person name="Kuo A."/>
            <person name="Labutti K."/>
            <person name="Pangilinan J."/>
            <person name="Lipzen A."/>
            <person name="Riley R."/>
            <person name="Andreopoulos W."/>
            <person name="He G."/>
            <person name="Johnson J."/>
            <person name="Barry K.W."/>
            <person name="Grigoriev I.V."/>
            <person name="Nagy L."/>
            <person name="Hibbett D."/>
            <person name="Henrissat B."/>
            <person name="Matheny P.B."/>
            <person name="Labbe J."/>
            <person name="Martin F."/>
        </authorList>
    </citation>
    <scope>NUCLEOTIDE SEQUENCE</scope>
    <source>
        <strain evidence="1">EC-137</strain>
    </source>
</reference>
<organism evidence="1 2">
    <name type="scientific">Vararia minispora EC-137</name>
    <dbReference type="NCBI Taxonomy" id="1314806"/>
    <lineage>
        <taxon>Eukaryota</taxon>
        <taxon>Fungi</taxon>
        <taxon>Dikarya</taxon>
        <taxon>Basidiomycota</taxon>
        <taxon>Agaricomycotina</taxon>
        <taxon>Agaricomycetes</taxon>
        <taxon>Russulales</taxon>
        <taxon>Lachnocladiaceae</taxon>
        <taxon>Vararia</taxon>
    </lineage>
</organism>
<dbReference type="EMBL" id="MU273975">
    <property type="protein sequence ID" value="KAI0027174.1"/>
    <property type="molecule type" value="Genomic_DNA"/>
</dbReference>
<name>A0ACB8Q5W7_9AGAM</name>